<feature type="compositionally biased region" description="Basic and acidic residues" evidence="3">
    <location>
        <begin position="28"/>
        <end position="38"/>
    </location>
</feature>
<keyword evidence="1" id="KW-0433">Leucine-rich repeat</keyword>
<name>A0AAJ6CL54_9BASI</name>
<reference evidence="4 5" key="1">
    <citation type="submission" date="2023-03" db="EMBL/GenBank/DDBJ databases">
        <title>Mating type loci evolution in Malassezia.</title>
        <authorList>
            <person name="Coelho M.A."/>
        </authorList>
    </citation>
    <scope>NUCLEOTIDE SEQUENCE [LARGE SCALE GENOMIC DNA]</scope>
    <source>
        <strain evidence="4 5">CBS 13387</strain>
    </source>
</reference>
<dbReference type="GO" id="GO:0005737">
    <property type="term" value="C:cytoplasm"/>
    <property type="evidence" value="ECO:0007669"/>
    <property type="project" value="TreeGrafter"/>
</dbReference>
<dbReference type="PANTHER" id="PTHR15454">
    <property type="entry name" value="NISCHARIN RELATED"/>
    <property type="match status" value="1"/>
</dbReference>
<protein>
    <submittedName>
        <fullName evidence="4">Protein phosphatase regulatory subunit Sds22</fullName>
    </submittedName>
</protein>
<dbReference type="InterPro" id="IPR001611">
    <property type="entry name" value="Leu-rich_rpt"/>
</dbReference>
<evidence type="ECO:0000313" key="5">
    <source>
        <dbReference type="Proteomes" id="UP001217582"/>
    </source>
</evidence>
<evidence type="ECO:0000256" key="2">
    <source>
        <dbReference type="ARBA" id="ARBA00022737"/>
    </source>
</evidence>
<gene>
    <name evidence="4" type="primary">sds22</name>
    <name evidence="4" type="ORF">MARU1_003414</name>
</gene>
<dbReference type="PROSITE" id="PS51450">
    <property type="entry name" value="LRR"/>
    <property type="match status" value="6"/>
</dbReference>
<organism evidence="4 5">
    <name type="scientific">Malassezia arunalokei</name>
    <dbReference type="NCBI Taxonomy" id="1514897"/>
    <lineage>
        <taxon>Eukaryota</taxon>
        <taxon>Fungi</taxon>
        <taxon>Dikarya</taxon>
        <taxon>Basidiomycota</taxon>
        <taxon>Ustilaginomycotina</taxon>
        <taxon>Malasseziomycetes</taxon>
        <taxon>Malasseziales</taxon>
        <taxon>Malasseziaceae</taxon>
        <taxon>Malassezia</taxon>
    </lineage>
</organism>
<dbReference type="PANTHER" id="PTHR15454:SF56">
    <property type="entry name" value="PROTEIN PHOSPHATASE 1 REGULATORY SUBUNIT 7-RELATED"/>
    <property type="match status" value="1"/>
</dbReference>
<feature type="compositionally biased region" description="Acidic residues" evidence="3">
    <location>
        <begin position="39"/>
        <end position="48"/>
    </location>
</feature>
<proteinExistence type="predicted"/>
<evidence type="ECO:0000313" key="4">
    <source>
        <dbReference type="EMBL" id="WFD17364.1"/>
    </source>
</evidence>
<evidence type="ECO:0000256" key="3">
    <source>
        <dbReference type="SAM" id="MobiDB-lite"/>
    </source>
</evidence>
<dbReference type="SUPFAM" id="SSF52058">
    <property type="entry name" value="L domain-like"/>
    <property type="match status" value="1"/>
</dbReference>
<dbReference type="InterPro" id="IPR025875">
    <property type="entry name" value="Leu-rich_rpt_4"/>
</dbReference>
<dbReference type="InterPro" id="IPR032675">
    <property type="entry name" value="LRR_dom_sf"/>
</dbReference>
<accession>A0AAJ6CL54</accession>
<dbReference type="InterPro" id="IPR003591">
    <property type="entry name" value="Leu-rich_rpt_typical-subtyp"/>
</dbReference>
<evidence type="ECO:0000256" key="1">
    <source>
        <dbReference type="ARBA" id="ARBA00022614"/>
    </source>
</evidence>
<feature type="region of interest" description="Disordered" evidence="3">
    <location>
        <begin position="1"/>
        <end position="48"/>
    </location>
</feature>
<dbReference type="Pfam" id="PF13855">
    <property type="entry name" value="LRR_8"/>
    <property type="match status" value="1"/>
</dbReference>
<dbReference type="SMART" id="SM00365">
    <property type="entry name" value="LRR_SD22"/>
    <property type="match status" value="10"/>
</dbReference>
<dbReference type="Proteomes" id="UP001217582">
    <property type="component" value="Chromosome 7"/>
</dbReference>
<dbReference type="EMBL" id="CP119922">
    <property type="protein sequence ID" value="WFD17364.1"/>
    <property type="molecule type" value="Genomic_DNA"/>
</dbReference>
<dbReference type="SMART" id="SM00369">
    <property type="entry name" value="LRR_TYP"/>
    <property type="match status" value="6"/>
</dbReference>
<dbReference type="Pfam" id="PF12799">
    <property type="entry name" value="LRR_4"/>
    <property type="match status" value="2"/>
</dbReference>
<keyword evidence="2" id="KW-0677">Repeat</keyword>
<keyword evidence="5" id="KW-1185">Reference proteome</keyword>
<dbReference type="Gene3D" id="3.80.10.10">
    <property type="entry name" value="Ribonuclease Inhibitor"/>
    <property type="match status" value="2"/>
</dbReference>
<sequence length="358" mass="40783">MTKKVQVVGAPPTVQWPPATQESDSDAEVPHESEHIDEHGDEEEHGDDDMDELMSAFEDDETDLDLTHLRIKSTKNMHLARFHDTLVRLVLRQNEIRSMRGKDLGAVPHLQELDLYDNAIEHISGLENNLELEILDLSFNNIRHISRVSHLPRCHTLYLVQNKIAHIRPTDLQPPIAWSLRSLELGGNRLRSLENLSHLTNLEELWVGKNKITSLQGIAPLTKLRVLSIQSNRLTKLEGLETLTALEELYLSHNGIEKLENLEHNTQLTTLDFCANQVTTIEHVRHLSRLSQFWANDNLIADLNHLDAHLGPQYMPHLDTVYLEGNPGQKSEGANYRRKVQLALPQIAQLDATLVRRS</sequence>
<dbReference type="AlphaFoldDB" id="A0AAJ6CL54"/>